<comment type="caution">
    <text evidence="1">The sequence shown here is derived from an EMBL/GenBank/DDBJ whole genome shotgun (WGS) entry which is preliminary data.</text>
</comment>
<reference evidence="1" key="1">
    <citation type="submission" date="2022-11" db="EMBL/GenBank/DDBJ databases">
        <authorList>
            <person name="Petersen C."/>
        </authorList>
    </citation>
    <scope>NUCLEOTIDE SEQUENCE</scope>
    <source>
        <strain evidence="1">IBT 19713</strain>
    </source>
</reference>
<evidence type="ECO:0000313" key="2">
    <source>
        <dbReference type="Proteomes" id="UP001150941"/>
    </source>
</evidence>
<name>A0A9W9NTD2_9EURO</name>
<protein>
    <submittedName>
        <fullName evidence="1">Uncharacterized protein</fullName>
    </submittedName>
</protein>
<dbReference type="EMBL" id="JAPQKS010000005">
    <property type="protein sequence ID" value="KAJ5225745.1"/>
    <property type="molecule type" value="Genomic_DNA"/>
</dbReference>
<dbReference type="AlphaFoldDB" id="A0A9W9NTD2"/>
<gene>
    <name evidence="1" type="ORF">N7468_006970</name>
</gene>
<evidence type="ECO:0000313" key="1">
    <source>
        <dbReference type="EMBL" id="KAJ5225745.1"/>
    </source>
</evidence>
<proteinExistence type="predicted"/>
<reference evidence="1" key="2">
    <citation type="journal article" date="2023" name="IMA Fungus">
        <title>Comparative genomic study of the Penicillium genus elucidates a diverse pangenome and 15 lateral gene transfer events.</title>
        <authorList>
            <person name="Petersen C."/>
            <person name="Sorensen T."/>
            <person name="Nielsen M.R."/>
            <person name="Sondergaard T.E."/>
            <person name="Sorensen J.L."/>
            <person name="Fitzpatrick D.A."/>
            <person name="Frisvad J.C."/>
            <person name="Nielsen K.L."/>
        </authorList>
    </citation>
    <scope>NUCLEOTIDE SEQUENCE</scope>
    <source>
        <strain evidence="1">IBT 19713</strain>
    </source>
</reference>
<dbReference type="Proteomes" id="UP001150941">
    <property type="component" value="Unassembled WGS sequence"/>
</dbReference>
<accession>A0A9W9NTD2</accession>
<organism evidence="1 2">
    <name type="scientific">Penicillium chermesinum</name>
    <dbReference type="NCBI Taxonomy" id="63820"/>
    <lineage>
        <taxon>Eukaryota</taxon>
        <taxon>Fungi</taxon>
        <taxon>Dikarya</taxon>
        <taxon>Ascomycota</taxon>
        <taxon>Pezizomycotina</taxon>
        <taxon>Eurotiomycetes</taxon>
        <taxon>Eurotiomycetidae</taxon>
        <taxon>Eurotiales</taxon>
        <taxon>Aspergillaceae</taxon>
        <taxon>Penicillium</taxon>
    </lineage>
</organism>
<sequence length="82" mass="9392">MPTWKRSLMWRYAMAIRCIELEMLGESGLSNLHAWCAATRLAGPWDQGAEVSYQRGNEQIESCFSEILSRRSGYTFNLSNVD</sequence>
<dbReference type="RefSeq" id="XP_058329156.1">
    <property type="nucleotide sequence ID" value="XM_058476266.1"/>
</dbReference>
<dbReference type="GeneID" id="83203569"/>
<keyword evidence="2" id="KW-1185">Reference proteome</keyword>